<feature type="region of interest" description="Disordered" evidence="1">
    <location>
        <begin position="39"/>
        <end position="60"/>
    </location>
</feature>
<reference evidence="2 3" key="1">
    <citation type="journal article" date="2015" name="Genome Announc.">
        <title>Draft Genome Sequence and Gene Annotation of the Entomopathogenic Fungus Verticillium hemipterigenum.</title>
        <authorList>
            <person name="Horn F."/>
            <person name="Habel A."/>
            <person name="Scharf D.H."/>
            <person name="Dworschak J."/>
            <person name="Brakhage A.A."/>
            <person name="Guthke R."/>
            <person name="Hertweck C."/>
            <person name="Linde J."/>
        </authorList>
    </citation>
    <scope>NUCLEOTIDE SEQUENCE [LARGE SCALE GENOMIC DNA]</scope>
</reference>
<evidence type="ECO:0000256" key="1">
    <source>
        <dbReference type="SAM" id="MobiDB-lite"/>
    </source>
</evidence>
<proteinExistence type="predicted"/>
<evidence type="ECO:0000313" key="2">
    <source>
        <dbReference type="EMBL" id="CEJ86113.1"/>
    </source>
</evidence>
<dbReference type="HOGENOM" id="CLU_015600_0_0_1"/>
<dbReference type="STRING" id="1531966.A0A0A1SU42"/>
<dbReference type="AlphaFoldDB" id="A0A0A1SU42"/>
<accession>A0A0A1SU42</accession>
<sequence length="650" mass="73332">MAVRYQAQCRRAVPRVASTPSPAIWVTDNMLRQAIARFQRRTSPQRRRLSSHTGPIESRRKLGKRHMTGMMPTTAYNQKWHFEVIPTMTGWQWQAPTTREQRRNRKKDVTVSAIFNDFIGWLEKSDADKPFLTPPPDASSLSMPTEASDLYAPFYVPPEIAQLRDAIMQTATVDVATLGDIARTCQSALKSRVLHGKFSAEEMLSFMAPLDAATQEKLGDRRLINLITSQAQHGVISAMSRATKTSPEIVPDSLWSALASFICWKNSTSQDIKVFTKLMKRIPEHIKASIPPTQIFNFFQGRIAALAASVNGSGRWLSQAETASIALQSLTDAQKQTLNAQLAAWLTVTQPAADSNSSFQFAWLLLQAYDPNMSQASFLQTYRVISTDLNDTQRYQLLLSRLPTLNILSQEQHAVLVTTKYASMSHRWSALIQATPSISIPHLHELITELHLQPAVIDHLVSSPTARLQMQAIRAIAAHCNDHTFAIALRDALFAKHHDIARRWQWQTWSSHMDAMIADASSEKRIWQLLNITQTSHSTASETQQKLELIDRMAATYASTTKFSNRQLLRRLESCARAQRILSGRVSDTVIIEIMNVVIKDLEQGGRGRSTRMEWLVSLVEENQGKERAQEVAAKLQGWRWVIDQETTTR</sequence>
<gene>
    <name evidence="2" type="ORF">VHEMI04013</name>
</gene>
<keyword evidence="3" id="KW-1185">Reference proteome</keyword>
<evidence type="ECO:0000313" key="3">
    <source>
        <dbReference type="Proteomes" id="UP000039046"/>
    </source>
</evidence>
<name>A0A0A1SU42_9HYPO</name>
<protein>
    <submittedName>
        <fullName evidence="2">Uncharacterized protein</fullName>
    </submittedName>
</protein>
<feature type="compositionally biased region" description="Basic residues" evidence="1">
    <location>
        <begin position="39"/>
        <end position="50"/>
    </location>
</feature>
<dbReference type="EMBL" id="CDHN01000002">
    <property type="protein sequence ID" value="CEJ86113.1"/>
    <property type="molecule type" value="Genomic_DNA"/>
</dbReference>
<dbReference type="OrthoDB" id="5428038at2759"/>
<organism evidence="2 3">
    <name type="scientific">[Torrubiella] hemipterigena</name>
    <dbReference type="NCBI Taxonomy" id="1531966"/>
    <lineage>
        <taxon>Eukaryota</taxon>
        <taxon>Fungi</taxon>
        <taxon>Dikarya</taxon>
        <taxon>Ascomycota</taxon>
        <taxon>Pezizomycotina</taxon>
        <taxon>Sordariomycetes</taxon>
        <taxon>Hypocreomycetidae</taxon>
        <taxon>Hypocreales</taxon>
        <taxon>Clavicipitaceae</taxon>
        <taxon>Clavicipitaceae incertae sedis</taxon>
        <taxon>'Torrubiella' clade</taxon>
    </lineage>
</organism>
<dbReference type="Proteomes" id="UP000039046">
    <property type="component" value="Unassembled WGS sequence"/>
</dbReference>